<evidence type="ECO:0000256" key="1">
    <source>
        <dbReference type="SAM" id="MobiDB-lite"/>
    </source>
</evidence>
<feature type="region of interest" description="Disordered" evidence="1">
    <location>
        <begin position="1"/>
        <end position="47"/>
    </location>
</feature>
<evidence type="ECO:0000313" key="2">
    <source>
        <dbReference type="EMBL" id="KAK1930690.1"/>
    </source>
</evidence>
<dbReference type="EMBL" id="JASMQC010000037">
    <property type="protein sequence ID" value="KAK1930690.1"/>
    <property type="molecule type" value="Genomic_DNA"/>
</dbReference>
<comment type="caution">
    <text evidence="2">The sequence shown here is derived from an EMBL/GenBank/DDBJ whole genome shotgun (WGS) entry which is preliminary data.</text>
</comment>
<gene>
    <name evidence="2" type="ORF">P3T76_013647</name>
</gene>
<name>A0AAD9G2R6_9STRA</name>
<protein>
    <submittedName>
        <fullName evidence="2">Uncharacterized protein</fullName>
    </submittedName>
</protein>
<proteinExistence type="predicted"/>
<keyword evidence="3" id="KW-1185">Reference proteome</keyword>
<evidence type="ECO:0000313" key="3">
    <source>
        <dbReference type="Proteomes" id="UP001259832"/>
    </source>
</evidence>
<reference evidence="2" key="1">
    <citation type="submission" date="2023-08" db="EMBL/GenBank/DDBJ databases">
        <title>Reference Genome Resource for the Citrus Pathogen Phytophthora citrophthora.</title>
        <authorList>
            <person name="Moller H."/>
            <person name="Coetzee B."/>
            <person name="Rose L.J."/>
            <person name="Van Niekerk J.M."/>
        </authorList>
    </citation>
    <scope>NUCLEOTIDE SEQUENCE</scope>
    <source>
        <strain evidence="2">STE-U-9442</strain>
    </source>
</reference>
<sequence length="111" mass="12281">MSALRERSELGEGATQYTGNGSSFRSFSARGAAGSQPSRDYYASDQSSVSVELLQRLNITSEEGEEAEENYRMPGYESQMPADQRRRAERRGSYGNVSDSGDTGIFEFDDQ</sequence>
<feature type="compositionally biased region" description="Low complexity" evidence="1">
    <location>
        <begin position="21"/>
        <end position="35"/>
    </location>
</feature>
<feature type="compositionally biased region" description="Basic and acidic residues" evidence="1">
    <location>
        <begin position="1"/>
        <end position="10"/>
    </location>
</feature>
<feature type="compositionally biased region" description="Basic and acidic residues" evidence="1">
    <location>
        <begin position="83"/>
        <end position="92"/>
    </location>
</feature>
<organism evidence="2 3">
    <name type="scientific">Phytophthora citrophthora</name>
    <dbReference type="NCBI Taxonomy" id="4793"/>
    <lineage>
        <taxon>Eukaryota</taxon>
        <taxon>Sar</taxon>
        <taxon>Stramenopiles</taxon>
        <taxon>Oomycota</taxon>
        <taxon>Peronosporomycetes</taxon>
        <taxon>Peronosporales</taxon>
        <taxon>Peronosporaceae</taxon>
        <taxon>Phytophthora</taxon>
    </lineage>
</organism>
<feature type="region of interest" description="Disordered" evidence="1">
    <location>
        <begin position="61"/>
        <end position="111"/>
    </location>
</feature>
<dbReference type="AlphaFoldDB" id="A0AAD9G2R6"/>
<accession>A0AAD9G2R6</accession>
<dbReference type="Proteomes" id="UP001259832">
    <property type="component" value="Unassembled WGS sequence"/>
</dbReference>